<reference evidence="14" key="1">
    <citation type="submission" date="2016-12" db="EMBL/GenBank/DDBJ databases">
        <authorList>
            <person name="Brunel B."/>
        </authorList>
    </citation>
    <scope>NUCLEOTIDE SEQUENCE [LARGE SCALE GENOMIC DNA]</scope>
</reference>
<feature type="active site" description="Schiff-base intermediate with substrate; via pyruvic acid" evidence="11">
    <location>
        <position position="248"/>
    </location>
</feature>
<keyword evidence="12" id="KW-1133">Transmembrane helix</keyword>
<keyword evidence="5 11" id="KW-0472">Membrane</keyword>
<dbReference type="NCBIfam" id="NF003678">
    <property type="entry name" value="PRK05305.1-2"/>
    <property type="match status" value="1"/>
</dbReference>
<evidence type="ECO:0000256" key="2">
    <source>
        <dbReference type="ARBA" id="ARBA00022516"/>
    </source>
</evidence>
<dbReference type="PANTHER" id="PTHR35809:SF1">
    <property type="entry name" value="ARCHAETIDYLSERINE DECARBOXYLASE PROENZYME-RELATED"/>
    <property type="match status" value="1"/>
</dbReference>
<dbReference type="EC" id="4.1.1.65" evidence="11"/>
<comment type="similarity">
    <text evidence="11">Belongs to the phosphatidylserine decarboxylase family. PSD-A subfamily.</text>
</comment>
<evidence type="ECO:0000256" key="4">
    <source>
        <dbReference type="ARBA" id="ARBA00023098"/>
    </source>
</evidence>
<comment type="subcellular location">
    <subcellularLocation>
        <location evidence="11">Cell membrane</location>
        <topology evidence="11">Peripheral membrane protein</topology>
    </subcellularLocation>
</comment>
<dbReference type="UniPathway" id="UPA00558">
    <property type="reaction ID" value="UER00616"/>
</dbReference>
<keyword evidence="1 11" id="KW-1003">Cell membrane</keyword>
<feature type="chain" id="PRO_5023475895" description="Phosphatidylserine decarboxylase beta chain" evidence="11">
    <location>
        <begin position="1"/>
        <end position="247"/>
    </location>
</feature>
<keyword evidence="3 11" id="KW-0210">Decarboxylase</keyword>
<dbReference type="Proteomes" id="UP000245698">
    <property type="component" value="Unassembled WGS sequence"/>
</dbReference>
<comment type="catalytic activity">
    <reaction evidence="11">
        <text>a 1,2-diacyl-sn-glycero-3-phospho-L-serine + H(+) = a 1,2-diacyl-sn-glycero-3-phosphoethanolamine + CO2</text>
        <dbReference type="Rhea" id="RHEA:20828"/>
        <dbReference type="ChEBI" id="CHEBI:15378"/>
        <dbReference type="ChEBI" id="CHEBI:16526"/>
        <dbReference type="ChEBI" id="CHEBI:57262"/>
        <dbReference type="ChEBI" id="CHEBI:64612"/>
        <dbReference type="EC" id="4.1.1.65"/>
    </reaction>
</comment>
<accession>A0A2P9AP64</accession>
<dbReference type="EMBL" id="FUIG01000041">
    <property type="protein sequence ID" value="SJM32944.1"/>
    <property type="molecule type" value="Genomic_DNA"/>
</dbReference>
<dbReference type="InterPro" id="IPR033175">
    <property type="entry name" value="PSD-A"/>
</dbReference>
<proteinExistence type="inferred from homology"/>
<comment type="PTM">
    <text evidence="11">Is synthesized initially as an inactive proenzyme. Formation of the active enzyme involves a self-maturation process in which the active site pyruvoyl group is generated from an internal serine residue via an autocatalytic post-translational modification. Two non-identical subunits are generated from the proenzyme in this reaction, and the pyruvate is formed at the N-terminus of the alpha chain, which is derived from the carboxyl end of the proenzyme. The post-translation cleavage follows an unusual pathway, termed non-hydrolytic serinolysis, in which the side chain hydroxyl group of the serine supplies its oxygen atom to form the C-terminus of the beta chain, while the remainder of the serine residue undergoes an oxidative deamination to produce ammonia and the pyruvoyl prosthetic group on the alpha chain.</text>
</comment>
<feature type="site" description="Cleavage (non-hydrolytic); by autocatalysis" evidence="11">
    <location>
        <begin position="247"/>
        <end position="248"/>
    </location>
</feature>
<dbReference type="PANTHER" id="PTHR35809">
    <property type="entry name" value="ARCHAETIDYLSERINE DECARBOXYLASE PROENZYME-RELATED"/>
    <property type="match status" value="1"/>
</dbReference>
<dbReference type="AlphaFoldDB" id="A0A2P9AP64"/>
<gene>
    <name evidence="11" type="primary">psd</name>
    <name evidence="13" type="ORF">BQ8482_330079</name>
</gene>
<keyword evidence="6 11" id="KW-0865">Zymogen</keyword>
<evidence type="ECO:0000256" key="12">
    <source>
        <dbReference type="SAM" id="Phobius"/>
    </source>
</evidence>
<dbReference type="NCBIfam" id="NF003677">
    <property type="entry name" value="PRK05305.1-1"/>
    <property type="match status" value="1"/>
</dbReference>
<keyword evidence="2 11" id="KW-0444">Lipid biosynthesis</keyword>
<comment type="cofactor">
    <cofactor evidence="11">
        <name>pyruvate</name>
        <dbReference type="ChEBI" id="CHEBI:15361"/>
    </cofactor>
    <text evidence="11">Binds 1 pyruvoyl group covalently per subunit.</text>
</comment>
<dbReference type="GO" id="GO:0005886">
    <property type="term" value="C:plasma membrane"/>
    <property type="evidence" value="ECO:0007669"/>
    <property type="project" value="UniProtKB-SubCell"/>
</dbReference>
<comment type="pathway">
    <text evidence="11">Phospholipid metabolism; phosphatidylethanolamine biosynthesis; phosphatidylethanolamine from CDP-diacylglycerol: step 2/2.</text>
</comment>
<name>A0A2P9AP64_9HYPH</name>
<evidence type="ECO:0000256" key="6">
    <source>
        <dbReference type="ARBA" id="ARBA00023145"/>
    </source>
</evidence>
<dbReference type="InterPro" id="IPR003817">
    <property type="entry name" value="PS_Dcarbxylase"/>
</dbReference>
<feature type="chain" id="PRO_5023475894" description="Phosphatidylserine decarboxylase alpha chain" evidence="11">
    <location>
        <begin position="248"/>
        <end position="290"/>
    </location>
</feature>
<keyword evidence="7 11" id="KW-0594">Phospholipid biosynthesis</keyword>
<organism evidence="13 14">
    <name type="scientific">Mesorhizobium delmotii</name>
    <dbReference type="NCBI Taxonomy" id="1631247"/>
    <lineage>
        <taxon>Bacteria</taxon>
        <taxon>Pseudomonadati</taxon>
        <taxon>Pseudomonadota</taxon>
        <taxon>Alphaproteobacteria</taxon>
        <taxon>Hyphomicrobiales</taxon>
        <taxon>Phyllobacteriaceae</taxon>
        <taxon>Mesorhizobium</taxon>
    </lineage>
</organism>
<dbReference type="Pfam" id="PF02666">
    <property type="entry name" value="PS_Dcarbxylase"/>
    <property type="match status" value="1"/>
</dbReference>
<dbReference type="NCBIfam" id="NF003685">
    <property type="entry name" value="PRK05305.2-5"/>
    <property type="match status" value="1"/>
</dbReference>
<evidence type="ECO:0000256" key="11">
    <source>
        <dbReference type="HAMAP-Rule" id="MF_00664"/>
    </source>
</evidence>
<feature type="transmembrane region" description="Helical" evidence="12">
    <location>
        <begin position="79"/>
        <end position="112"/>
    </location>
</feature>
<comment type="subunit">
    <text evidence="11">Heterodimer of a large membrane-associated beta subunit and a small pyruvoyl-containing alpha subunit.</text>
</comment>
<protein>
    <recommendedName>
        <fullName evidence="11">Phosphatidylserine decarboxylase proenzyme</fullName>
        <ecNumber evidence="11">4.1.1.65</ecNumber>
    </recommendedName>
    <component>
        <recommendedName>
            <fullName evidence="11">Phosphatidylserine decarboxylase alpha chain</fullName>
        </recommendedName>
    </component>
    <component>
        <recommendedName>
            <fullName evidence="11">Phosphatidylserine decarboxylase beta chain</fullName>
        </recommendedName>
    </component>
</protein>
<evidence type="ECO:0000256" key="5">
    <source>
        <dbReference type="ARBA" id="ARBA00023136"/>
    </source>
</evidence>
<sequence length="290" mass="31158">MPRADNCDGFFAKAGSVPICVNRYVPNATAAEPAFAHCCGHRVFPLLRPDLKLGCFHSMDLVDTIKKTFVPIHREGYPFIAAFAAVTLFLGYFSSILFWVCLILTAWCVYFFRDPERVTPVDDRLVVSPADGIITAVGPAVPPRELGLGGGEMTRISVFMDVFSCHVNRAPVRGRITRIEHRPGQFLNAALDKASADNERNGLVIDSPNGTVAAVQIAGLVARRIVCWAETGGTIGIGERFGLIRFGSRVDVFLPSAATPRVAVGQTAVGGETILAEFGGIAATPLVRVS</sequence>
<evidence type="ECO:0000256" key="3">
    <source>
        <dbReference type="ARBA" id="ARBA00022793"/>
    </source>
</evidence>
<keyword evidence="12" id="KW-0812">Transmembrane</keyword>
<evidence type="ECO:0000256" key="8">
    <source>
        <dbReference type="ARBA" id="ARBA00023239"/>
    </source>
</evidence>
<keyword evidence="4 11" id="KW-0443">Lipid metabolism</keyword>
<dbReference type="GO" id="GO:0004609">
    <property type="term" value="F:phosphatidylserine decarboxylase activity"/>
    <property type="evidence" value="ECO:0007669"/>
    <property type="project" value="UniProtKB-UniRule"/>
</dbReference>
<evidence type="ECO:0000256" key="1">
    <source>
        <dbReference type="ARBA" id="ARBA00022475"/>
    </source>
</evidence>
<keyword evidence="14" id="KW-1185">Reference proteome</keyword>
<evidence type="ECO:0000256" key="9">
    <source>
        <dbReference type="ARBA" id="ARBA00023264"/>
    </source>
</evidence>
<comment type="function">
    <text evidence="11">Catalyzes the formation of phosphatidylethanolamine (PtdEtn) from phosphatidylserine (PtdSer).</text>
</comment>
<evidence type="ECO:0000313" key="14">
    <source>
        <dbReference type="Proteomes" id="UP000245698"/>
    </source>
</evidence>
<evidence type="ECO:0000256" key="7">
    <source>
        <dbReference type="ARBA" id="ARBA00023209"/>
    </source>
</evidence>
<keyword evidence="9 11" id="KW-1208">Phospholipid metabolism</keyword>
<dbReference type="HAMAP" id="MF_00664">
    <property type="entry name" value="PS_decarb_PSD_A"/>
    <property type="match status" value="1"/>
</dbReference>
<dbReference type="GO" id="GO:0006646">
    <property type="term" value="P:phosphatidylethanolamine biosynthetic process"/>
    <property type="evidence" value="ECO:0007669"/>
    <property type="project" value="UniProtKB-UniRule"/>
</dbReference>
<keyword evidence="8 11" id="KW-0456">Lyase</keyword>
<keyword evidence="10 11" id="KW-0670">Pyruvate</keyword>
<feature type="modified residue" description="Pyruvic acid (Ser); by autocatalysis" evidence="11">
    <location>
        <position position="248"/>
    </location>
</feature>
<dbReference type="NCBIfam" id="NF003679">
    <property type="entry name" value="PRK05305.1-3"/>
    <property type="match status" value="1"/>
</dbReference>
<evidence type="ECO:0000313" key="13">
    <source>
        <dbReference type="EMBL" id="SJM32944.1"/>
    </source>
</evidence>
<evidence type="ECO:0000256" key="10">
    <source>
        <dbReference type="ARBA" id="ARBA00023317"/>
    </source>
</evidence>